<keyword evidence="1" id="KW-1185">Reference proteome</keyword>
<dbReference type="AlphaFoldDB" id="A0A1I7WDW3"/>
<sequence length="76" mass="8730">MLNLNYIQLQTWKYSISLEAYPLEPRTTGNKPHRVQRCTFDCNSLLSDLFCILITDSDSAPSCGPSQYNFLSYMQS</sequence>
<evidence type="ECO:0000313" key="2">
    <source>
        <dbReference type="WBParaSite" id="Hba_03126"/>
    </source>
</evidence>
<name>A0A1I7WDW3_HETBA</name>
<proteinExistence type="predicted"/>
<reference evidence="2" key="1">
    <citation type="submission" date="2016-11" db="UniProtKB">
        <authorList>
            <consortium name="WormBaseParasite"/>
        </authorList>
    </citation>
    <scope>IDENTIFICATION</scope>
</reference>
<accession>A0A1I7WDW3</accession>
<organism evidence="1 2">
    <name type="scientific">Heterorhabditis bacteriophora</name>
    <name type="common">Entomopathogenic nematode worm</name>
    <dbReference type="NCBI Taxonomy" id="37862"/>
    <lineage>
        <taxon>Eukaryota</taxon>
        <taxon>Metazoa</taxon>
        <taxon>Ecdysozoa</taxon>
        <taxon>Nematoda</taxon>
        <taxon>Chromadorea</taxon>
        <taxon>Rhabditida</taxon>
        <taxon>Rhabditina</taxon>
        <taxon>Rhabditomorpha</taxon>
        <taxon>Strongyloidea</taxon>
        <taxon>Heterorhabditidae</taxon>
        <taxon>Heterorhabditis</taxon>
    </lineage>
</organism>
<dbReference type="Proteomes" id="UP000095283">
    <property type="component" value="Unplaced"/>
</dbReference>
<dbReference type="WBParaSite" id="Hba_03126">
    <property type="protein sequence ID" value="Hba_03126"/>
    <property type="gene ID" value="Hba_03126"/>
</dbReference>
<protein>
    <submittedName>
        <fullName evidence="2">Ovule protein</fullName>
    </submittedName>
</protein>
<evidence type="ECO:0000313" key="1">
    <source>
        <dbReference type="Proteomes" id="UP000095283"/>
    </source>
</evidence>